<evidence type="ECO:0000313" key="7">
    <source>
        <dbReference type="Proteomes" id="UP000636918"/>
    </source>
</evidence>
<sequence length="398" mass="43573">MTGSWERLCLVEEVPRDRPLGLVVGDTGQDRDRVCVVTRPDGQFIAMLDRCPHRDIPLSGGLVKAGVLTCPGHFWCFDLETGRRTDEPSHAATLYPTRVVDGWVEAQVPAPAPRVSMREWLLAEAGRPTYPEIGESVVVDGVLTNYHDEGSGPPVVLIHGSGPGVSAWANWRLTLPALAESFRVLAPDVLGFGYTERPSNARYDLAAWTGHLLGFLDALELDRVSLVGNSFGGALALSIATRVPDRVDKLVLMGSVGVPFELTPGLDAVWGFEPSLANMRALLDVFAHDRSLVDDDLARLRLEAATRPGVQEAFDAMFPAPRQAAVDAMTIPDRDISALPHQTLVVHGRDDRVIPLSNSLRLLELIDQAQLHVFGRCGHWVQIEHAERFNRLVTDFLG</sequence>
<evidence type="ECO:0000256" key="2">
    <source>
        <dbReference type="ARBA" id="ARBA00022723"/>
    </source>
</evidence>
<dbReference type="Gene3D" id="2.102.10.10">
    <property type="entry name" value="Rieske [2Fe-2S] iron-sulphur domain"/>
    <property type="match status" value="1"/>
</dbReference>
<proteinExistence type="predicted"/>
<dbReference type="InterPro" id="IPR029058">
    <property type="entry name" value="AB_hydrolase_fold"/>
</dbReference>
<dbReference type="RefSeq" id="WP_201936153.1">
    <property type="nucleotide sequence ID" value="NZ_JAERSG010000003.1"/>
</dbReference>
<dbReference type="PANTHER" id="PTHR46438">
    <property type="entry name" value="ALPHA/BETA-HYDROLASES SUPERFAMILY PROTEIN"/>
    <property type="match status" value="1"/>
</dbReference>
<keyword evidence="7" id="KW-1185">Reference proteome</keyword>
<dbReference type="PROSITE" id="PS51296">
    <property type="entry name" value="RIESKE"/>
    <property type="match status" value="1"/>
</dbReference>
<dbReference type="CDD" id="cd03467">
    <property type="entry name" value="Rieske"/>
    <property type="match status" value="1"/>
</dbReference>
<dbReference type="SUPFAM" id="SSF50022">
    <property type="entry name" value="ISP domain"/>
    <property type="match status" value="1"/>
</dbReference>
<evidence type="ECO:0000256" key="1">
    <source>
        <dbReference type="ARBA" id="ARBA00022714"/>
    </source>
</evidence>
<reference evidence="6 7" key="1">
    <citation type="submission" date="2021-01" db="EMBL/GenBank/DDBJ databases">
        <title>Genome seq and assembly of Nocardiodes sp. G10.</title>
        <authorList>
            <person name="Chhetri G."/>
        </authorList>
    </citation>
    <scope>NUCLEOTIDE SEQUENCE [LARGE SCALE GENOMIC DNA]</scope>
    <source>
        <strain evidence="6 7">G10</strain>
    </source>
</reference>
<dbReference type="Pfam" id="PF00355">
    <property type="entry name" value="Rieske"/>
    <property type="match status" value="1"/>
</dbReference>
<evidence type="ECO:0000256" key="3">
    <source>
        <dbReference type="ARBA" id="ARBA00023004"/>
    </source>
</evidence>
<keyword evidence="3" id="KW-0408">Iron</keyword>
<evidence type="ECO:0000313" key="6">
    <source>
        <dbReference type="EMBL" id="MBL0748100.1"/>
    </source>
</evidence>
<gene>
    <name evidence="6" type="ORF">JI751_10795</name>
</gene>
<keyword evidence="6" id="KW-0378">Hydrolase</keyword>
<dbReference type="InterPro" id="IPR000073">
    <property type="entry name" value="AB_hydrolase_1"/>
</dbReference>
<keyword evidence="1" id="KW-0001">2Fe-2S</keyword>
<dbReference type="Pfam" id="PF00561">
    <property type="entry name" value="Abhydrolase_1"/>
    <property type="match status" value="1"/>
</dbReference>
<dbReference type="InterPro" id="IPR017941">
    <property type="entry name" value="Rieske_2Fe-2S"/>
</dbReference>
<dbReference type="Gene3D" id="3.40.50.1820">
    <property type="entry name" value="alpha/beta hydrolase"/>
    <property type="match status" value="1"/>
</dbReference>
<dbReference type="PRINTS" id="PR00111">
    <property type="entry name" value="ABHYDROLASE"/>
</dbReference>
<evidence type="ECO:0000259" key="5">
    <source>
        <dbReference type="PROSITE" id="PS51296"/>
    </source>
</evidence>
<dbReference type="GO" id="GO:0016787">
    <property type="term" value="F:hydrolase activity"/>
    <property type="evidence" value="ECO:0007669"/>
    <property type="project" value="UniProtKB-KW"/>
</dbReference>
<dbReference type="Proteomes" id="UP000636918">
    <property type="component" value="Unassembled WGS sequence"/>
</dbReference>
<comment type="caution">
    <text evidence="6">The sequence shown here is derived from an EMBL/GenBank/DDBJ whole genome shotgun (WGS) entry which is preliminary data.</text>
</comment>
<dbReference type="InterPro" id="IPR036922">
    <property type="entry name" value="Rieske_2Fe-2S_sf"/>
</dbReference>
<organism evidence="6 7">
    <name type="scientific">Nocardioides baculatus</name>
    <dbReference type="NCBI Taxonomy" id="2801337"/>
    <lineage>
        <taxon>Bacteria</taxon>
        <taxon>Bacillati</taxon>
        <taxon>Actinomycetota</taxon>
        <taxon>Actinomycetes</taxon>
        <taxon>Propionibacteriales</taxon>
        <taxon>Nocardioidaceae</taxon>
        <taxon>Nocardioides</taxon>
    </lineage>
</organism>
<keyword evidence="4" id="KW-0411">Iron-sulfur</keyword>
<accession>A0ABS1L8Z0</accession>
<protein>
    <submittedName>
        <fullName evidence="6">Alpha/beta fold hydrolase</fullName>
    </submittedName>
</protein>
<feature type="domain" description="Rieske" evidence="5">
    <location>
        <begin position="5"/>
        <end position="106"/>
    </location>
</feature>
<keyword evidence="2" id="KW-0479">Metal-binding</keyword>
<name>A0ABS1L8Z0_9ACTN</name>
<dbReference type="PANTHER" id="PTHR46438:SF11">
    <property type="entry name" value="LIPASE-RELATED"/>
    <property type="match status" value="1"/>
</dbReference>
<dbReference type="SUPFAM" id="SSF53474">
    <property type="entry name" value="alpha/beta-Hydrolases"/>
    <property type="match status" value="1"/>
</dbReference>
<dbReference type="EMBL" id="JAERSG010000003">
    <property type="protein sequence ID" value="MBL0748100.1"/>
    <property type="molecule type" value="Genomic_DNA"/>
</dbReference>
<evidence type="ECO:0000256" key="4">
    <source>
        <dbReference type="ARBA" id="ARBA00023014"/>
    </source>
</evidence>